<dbReference type="GO" id="GO:0008270">
    <property type="term" value="F:zinc ion binding"/>
    <property type="evidence" value="ECO:0007669"/>
    <property type="project" value="UniProtKB-KW"/>
</dbReference>
<keyword evidence="1" id="KW-0863">Zinc-finger</keyword>
<organism evidence="4 5">
    <name type="scientific">Canariomyces notabilis</name>
    <dbReference type="NCBI Taxonomy" id="2074819"/>
    <lineage>
        <taxon>Eukaryota</taxon>
        <taxon>Fungi</taxon>
        <taxon>Dikarya</taxon>
        <taxon>Ascomycota</taxon>
        <taxon>Pezizomycotina</taxon>
        <taxon>Sordariomycetes</taxon>
        <taxon>Sordariomycetidae</taxon>
        <taxon>Sordariales</taxon>
        <taxon>Chaetomiaceae</taxon>
        <taxon>Canariomyces</taxon>
    </lineage>
</organism>
<evidence type="ECO:0000313" key="4">
    <source>
        <dbReference type="EMBL" id="KAK4109129.1"/>
    </source>
</evidence>
<evidence type="ECO:0000256" key="1">
    <source>
        <dbReference type="PROSITE-ProRule" id="PRU00042"/>
    </source>
</evidence>
<dbReference type="PROSITE" id="PS50157">
    <property type="entry name" value="ZINC_FINGER_C2H2_2"/>
    <property type="match status" value="2"/>
</dbReference>
<accession>A0AAN6QHZ8</accession>
<evidence type="ECO:0000259" key="3">
    <source>
        <dbReference type="PROSITE" id="PS50157"/>
    </source>
</evidence>
<protein>
    <recommendedName>
        <fullName evidence="3">C2H2-type domain-containing protein</fullName>
    </recommendedName>
</protein>
<reference evidence="4" key="1">
    <citation type="journal article" date="2023" name="Mol. Phylogenet. Evol.">
        <title>Genome-scale phylogeny and comparative genomics of the fungal order Sordariales.</title>
        <authorList>
            <person name="Hensen N."/>
            <person name="Bonometti L."/>
            <person name="Westerberg I."/>
            <person name="Brannstrom I.O."/>
            <person name="Guillou S."/>
            <person name="Cros-Aarteil S."/>
            <person name="Calhoun S."/>
            <person name="Haridas S."/>
            <person name="Kuo A."/>
            <person name="Mondo S."/>
            <person name="Pangilinan J."/>
            <person name="Riley R."/>
            <person name="LaButti K."/>
            <person name="Andreopoulos B."/>
            <person name="Lipzen A."/>
            <person name="Chen C."/>
            <person name="Yan M."/>
            <person name="Daum C."/>
            <person name="Ng V."/>
            <person name="Clum A."/>
            <person name="Steindorff A."/>
            <person name="Ohm R.A."/>
            <person name="Martin F."/>
            <person name="Silar P."/>
            <person name="Natvig D.O."/>
            <person name="Lalanne C."/>
            <person name="Gautier V."/>
            <person name="Ament-Velasquez S.L."/>
            <person name="Kruys A."/>
            <person name="Hutchinson M.I."/>
            <person name="Powell A.J."/>
            <person name="Barry K."/>
            <person name="Miller A.N."/>
            <person name="Grigoriev I.V."/>
            <person name="Debuchy R."/>
            <person name="Gladieux P."/>
            <person name="Hiltunen Thoren M."/>
            <person name="Johannesson H."/>
        </authorList>
    </citation>
    <scope>NUCLEOTIDE SEQUENCE</scope>
    <source>
        <strain evidence="4">CBS 508.74</strain>
    </source>
</reference>
<keyword evidence="1" id="KW-0862">Zinc</keyword>
<gene>
    <name evidence="4" type="ORF">N656DRAFT_358501</name>
</gene>
<dbReference type="AlphaFoldDB" id="A0AAN6QHZ8"/>
<sequence>MEAPNDDLASWPSLDSDVFDGSFAKWPTSDFSNGSSREPLPLEPSTDGYISAQDRGPDPNLILRNLGIDLSISSPIELIDNFDLPETPSAGLADASSPAIPNHMTWSPSSVESGSTNSPTTPETLGLSPGLSPDLLSLSSPAPHINFVHGSSIGWSQLPMEQGVIGDVGQGILQGADLISEVESSSSRLSTVHKPHNRHSLPARERRKLDRPEECPLCGKGHAYRAGLNRHICSKHPDEAARFNLSTERQVCKWCRSSFARKDHLLRHLTRKHQRAKQQHRRKRGDIPEMCVTR</sequence>
<feature type="compositionally biased region" description="Basic residues" evidence="2">
    <location>
        <begin position="274"/>
        <end position="284"/>
    </location>
</feature>
<comment type="caution">
    <text evidence="4">The sequence shown here is derived from an EMBL/GenBank/DDBJ whole genome shotgun (WGS) entry which is preliminary data.</text>
</comment>
<dbReference type="Proteomes" id="UP001302812">
    <property type="component" value="Unassembled WGS sequence"/>
</dbReference>
<feature type="domain" description="C2H2-type" evidence="3">
    <location>
        <begin position="213"/>
        <end position="241"/>
    </location>
</feature>
<feature type="region of interest" description="Disordered" evidence="2">
    <location>
        <begin position="90"/>
        <end position="132"/>
    </location>
</feature>
<dbReference type="RefSeq" id="XP_064666699.1">
    <property type="nucleotide sequence ID" value="XM_064809367.1"/>
</dbReference>
<keyword evidence="5" id="KW-1185">Reference proteome</keyword>
<evidence type="ECO:0000313" key="5">
    <source>
        <dbReference type="Proteomes" id="UP001302812"/>
    </source>
</evidence>
<dbReference type="SMART" id="SM00355">
    <property type="entry name" value="ZnF_C2H2"/>
    <property type="match status" value="2"/>
</dbReference>
<name>A0AAN6QHZ8_9PEZI</name>
<feature type="domain" description="C2H2-type" evidence="3">
    <location>
        <begin position="250"/>
        <end position="278"/>
    </location>
</feature>
<evidence type="ECO:0000256" key="2">
    <source>
        <dbReference type="SAM" id="MobiDB-lite"/>
    </source>
</evidence>
<dbReference type="GeneID" id="89933491"/>
<dbReference type="PROSITE" id="PS00028">
    <property type="entry name" value="ZINC_FINGER_C2H2_1"/>
    <property type="match status" value="1"/>
</dbReference>
<feature type="compositionally biased region" description="Polar residues" evidence="2">
    <location>
        <begin position="104"/>
        <end position="123"/>
    </location>
</feature>
<keyword evidence="1" id="KW-0479">Metal-binding</keyword>
<reference evidence="4" key="2">
    <citation type="submission" date="2023-05" db="EMBL/GenBank/DDBJ databases">
        <authorList>
            <consortium name="Lawrence Berkeley National Laboratory"/>
            <person name="Steindorff A."/>
            <person name="Hensen N."/>
            <person name="Bonometti L."/>
            <person name="Westerberg I."/>
            <person name="Brannstrom I.O."/>
            <person name="Guillou S."/>
            <person name="Cros-Aarteil S."/>
            <person name="Calhoun S."/>
            <person name="Haridas S."/>
            <person name="Kuo A."/>
            <person name="Mondo S."/>
            <person name="Pangilinan J."/>
            <person name="Riley R."/>
            <person name="Labutti K."/>
            <person name="Andreopoulos B."/>
            <person name="Lipzen A."/>
            <person name="Chen C."/>
            <person name="Yanf M."/>
            <person name="Daum C."/>
            <person name="Ng V."/>
            <person name="Clum A."/>
            <person name="Ohm R."/>
            <person name="Martin F."/>
            <person name="Silar P."/>
            <person name="Natvig D."/>
            <person name="Lalanne C."/>
            <person name="Gautier V."/>
            <person name="Ament-Velasquez S.L."/>
            <person name="Kruys A."/>
            <person name="Hutchinson M.I."/>
            <person name="Powell A.J."/>
            <person name="Barry K."/>
            <person name="Miller A.N."/>
            <person name="Grigoriev I.V."/>
            <person name="Debuchy R."/>
            <person name="Gladieux P."/>
            <person name="Thoren M.H."/>
            <person name="Johannesson H."/>
        </authorList>
    </citation>
    <scope>NUCLEOTIDE SEQUENCE</scope>
    <source>
        <strain evidence="4">CBS 508.74</strain>
    </source>
</reference>
<dbReference type="Gene3D" id="3.30.160.60">
    <property type="entry name" value="Classic Zinc Finger"/>
    <property type="match status" value="1"/>
</dbReference>
<feature type="compositionally biased region" description="Basic residues" evidence="2">
    <location>
        <begin position="191"/>
        <end position="201"/>
    </location>
</feature>
<feature type="region of interest" description="Disordered" evidence="2">
    <location>
        <begin position="186"/>
        <end position="208"/>
    </location>
</feature>
<dbReference type="EMBL" id="MU853358">
    <property type="protein sequence ID" value="KAK4109129.1"/>
    <property type="molecule type" value="Genomic_DNA"/>
</dbReference>
<feature type="region of interest" description="Disordered" evidence="2">
    <location>
        <begin position="274"/>
        <end position="294"/>
    </location>
</feature>
<dbReference type="InterPro" id="IPR013087">
    <property type="entry name" value="Znf_C2H2_type"/>
</dbReference>
<proteinExistence type="predicted"/>
<feature type="region of interest" description="Disordered" evidence="2">
    <location>
        <begin position="25"/>
        <end position="54"/>
    </location>
</feature>